<dbReference type="GO" id="GO:0009247">
    <property type="term" value="P:glycolipid biosynthetic process"/>
    <property type="evidence" value="ECO:0007669"/>
    <property type="project" value="InterPro"/>
</dbReference>
<dbReference type="InterPro" id="IPR007235">
    <property type="entry name" value="Glyco_trans_28_C"/>
</dbReference>
<comment type="caution">
    <text evidence="7">The sequence shown here is derived from an EMBL/GenBank/DDBJ whole genome shotgun (WGS) entry which is preliminary data.</text>
</comment>
<evidence type="ECO:0000259" key="6">
    <source>
        <dbReference type="Pfam" id="PF06925"/>
    </source>
</evidence>
<dbReference type="PANTHER" id="PTHR43025:SF3">
    <property type="entry name" value="MONOGALACTOSYLDIACYLGLYCEROL SYNTHASE 1, CHLOROPLASTIC"/>
    <property type="match status" value="1"/>
</dbReference>
<dbReference type="Gene3D" id="3.40.50.2000">
    <property type="entry name" value="Glycogen Phosphorylase B"/>
    <property type="match status" value="2"/>
</dbReference>
<dbReference type="GO" id="GO:0016020">
    <property type="term" value="C:membrane"/>
    <property type="evidence" value="ECO:0007669"/>
    <property type="project" value="UniProtKB-SubCell"/>
</dbReference>
<proteinExistence type="inferred from homology"/>
<keyword evidence="3" id="KW-0328">Glycosyltransferase</keyword>
<dbReference type="InterPro" id="IPR050519">
    <property type="entry name" value="Glycosyltransf_28_UgtP"/>
</dbReference>
<dbReference type="PANTHER" id="PTHR43025">
    <property type="entry name" value="MONOGALACTOSYLDIACYLGLYCEROL SYNTHASE"/>
    <property type="match status" value="1"/>
</dbReference>
<comment type="subcellular location">
    <subcellularLocation>
        <location evidence="1">Membrane</location>
    </subcellularLocation>
</comment>
<dbReference type="Pfam" id="PF06925">
    <property type="entry name" value="MGDG_synth"/>
    <property type="match status" value="1"/>
</dbReference>
<name>A0A933SCW8_UNCEI</name>
<dbReference type="AlphaFoldDB" id="A0A933SCW8"/>
<evidence type="ECO:0000313" key="8">
    <source>
        <dbReference type="Proteomes" id="UP000696931"/>
    </source>
</evidence>
<reference evidence="7" key="1">
    <citation type="submission" date="2020-07" db="EMBL/GenBank/DDBJ databases">
        <title>Huge and variable diversity of episymbiotic CPR bacteria and DPANN archaea in groundwater ecosystems.</title>
        <authorList>
            <person name="He C.Y."/>
            <person name="Keren R."/>
            <person name="Whittaker M."/>
            <person name="Farag I.F."/>
            <person name="Doudna J."/>
            <person name="Cate J.H.D."/>
            <person name="Banfield J.F."/>
        </authorList>
    </citation>
    <scope>NUCLEOTIDE SEQUENCE</scope>
    <source>
        <strain evidence="7">NC_groundwater_1813_Pr3_B-0.1um_71_17</strain>
    </source>
</reference>
<protein>
    <submittedName>
        <fullName evidence="7">Glycosyltransferase</fullName>
    </submittedName>
</protein>
<dbReference type="GO" id="GO:0016758">
    <property type="term" value="F:hexosyltransferase activity"/>
    <property type="evidence" value="ECO:0007669"/>
    <property type="project" value="InterPro"/>
</dbReference>
<feature type="domain" description="Diacylglycerol glucosyltransferase N-terminal" evidence="6">
    <location>
        <begin position="100"/>
        <end position="268"/>
    </location>
</feature>
<evidence type="ECO:0000259" key="5">
    <source>
        <dbReference type="Pfam" id="PF04101"/>
    </source>
</evidence>
<accession>A0A933SCW8</accession>
<organism evidence="7 8">
    <name type="scientific">Eiseniibacteriota bacterium</name>
    <dbReference type="NCBI Taxonomy" id="2212470"/>
    <lineage>
        <taxon>Bacteria</taxon>
        <taxon>Candidatus Eiseniibacteriota</taxon>
    </lineage>
</organism>
<feature type="domain" description="Glycosyl transferase family 28 C-terminal" evidence="5">
    <location>
        <begin position="294"/>
        <end position="409"/>
    </location>
</feature>
<comment type="similarity">
    <text evidence="2">Belongs to the glycosyltransferase 28 family.</text>
</comment>
<gene>
    <name evidence="7" type="ORF">HZA61_08150</name>
</gene>
<evidence type="ECO:0000313" key="7">
    <source>
        <dbReference type="EMBL" id="MBI5169443.1"/>
    </source>
</evidence>
<dbReference type="Proteomes" id="UP000696931">
    <property type="component" value="Unassembled WGS sequence"/>
</dbReference>
<evidence type="ECO:0000256" key="4">
    <source>
        <dbReference type="ARBA" id="ARBA00022679"/>
    </source>
</evidence>
<sequence length="466" mass="51098">MVRLPRIPRLPRLPRVTDLPRVPDLSRIPRIKLPRMNAHWKARLRAQRAWWRRRLRALSDGHEVLFPAEGGGVVGVATLHDSTGKGPRIAVLHATAGSGHKSAAIALANALAEQSPDAMVREVDTLLFTSRLYRTSYSQGYIAVSSRAPQLWGTIYALSEQQRIVRALAPGREAFDRLSLRRLLRVVDREKPDAIVCTHFLPVEALWPRRRANKLPVPLYVVITDFTANPVWIYPHVDRYFVASDQVADELHELGVPRERIEVTGIPVDPRFGRTIGREAARARFGLSATGPVALVMGGGSGVGPMAELAEKLVALPMRPEVVVVCGTNEKLRRQLEGSIGARHGRLKALGFTHEVDALLEAADVVVSKAGGLTCSEALIKRTPLVVFRPTPGQEVRNAQYLESGGAAVHASTVEDVALTVERWLGDPAARERVRENAGRLAHPGAAADIARRVLDAIGSKRRNGR</sequence>
<evidence type="ECO:0000256" key="1">
    <source>
        <dbReference type="ARBA" id="ARBA00004370"/>
    </source>
</evidence>
<dbReference type="EMBL" id="JACRIW010000054">
    <property type="protein sequence ID" value="MBI5169443.1"/>
    <property type="molecule type" value="Genomic_DNA"/>
</dbReference>
<dbReference type="SUPFAM" id="SSF53756">
    <property type="entry name" value="UDP-Glycosyltransferase/glycogen phosphorylase"/>
    <property type="match status" value="1"/>
</dbReference>
<dbReference type="InterPro" id="IPR009695">
    <property type="entry name" value="Diacylglyc_glucosyltr_N"/>
</dbReference>
<dbReference type="Pfam" id="PF04101">
    <property type="entry name" value="Glyco_tran_28_C"/>
    <property type="match status" value="1"/>
</dbReference>
<keyword evidence="4" id="KW-0808">Transferase</keyword>
<evidence type="ECO:0000256" key="2">
    <source>
        <dbReference type="ARBA" id="ARBA00006962"/>
    </source>
</evidence>
<evidence type="ECO:0000256" key="3">
    <source>
        <dbReference type="ARBA" id="ARBA00022676"/>
    </source>
</evidence>